<dbReference type="Proteomes" id="UP000677803">
    <property type="component" value="Unassembled WGS sequence"/>
</dbReference>
<proteinExistence type="predicted"/>
<gene>
    <name evidence="2" type="ORF">MMEN_LOCUS6835</name>
</gene>
<reference evidence="2" key="1">
    <citation type="submission" date="2021-05" db="EMBL/GenBank/DDBJ databases">
        <authorList>
            <person name="Tigano A."/>
        </authorList>
    </citation>
    <scope>NUCLEOTIDE SEQUENCE</scope>
</reference>
<dbReference type="AlphaFoldDB" id="A0A8S4AS49"/>
<evidence type="ECO:0000313" key="3">
    <source>
        <dbReference type="Proteomes" id="UP000677803"/>
    </source>
</evidence>
<feature type="region of interest" description="Disordered" evidence="1">
    <location>
        <begin position="122"/>
        <end position="156"/>
    </location>
</feature>
<evidence type="ECO:0000313" key="2">
    <source>
        <dbReference type="EMBL" id="CAG5895752.1"/>
    </source>
</evidence>
<evidence type="ECO:0000256" key="1">
    <source>
        <dbReference type="SAM" id="MobiDB-lite"/>
    </source>
</evidence>
<organism evidence="2 3">
    <name type="scientific">Menidia menidia</name>
    <name type="common">Atlantic silverside</name>
    <dbReference type="NCBI Taxonomy" id="238744"/>
    <lineage>
        <taxon>Eukaryota</taxon>
        <taxon>Metazoa</taxon>
        <taxon>Chordata</taxon>
        <taxon>Craniata</taxon>
        <taxon>Vertebrata</taxon>
        <taxon>Euteleostomi</taxon>
        <taxon>Actinopterygii</taxon>
        <taxon>Neopterygii</taxon>
        <taxon>Teleostei</taxon>
        <taxon>Neoteleostei</taxon>
        <taxon>Acanthomorphata</taxon>
        <taxon>Ovalentaria</taxon>
        <taxon>Atherinomorphae</taxon>
        <taxon>Atheriniformes</taxon>
        <taxon>Atherinopsidae</taxon>
        <taxon>Menidiinae</taxon>
        <taxon>Menidia</taxon>
    </lineage>
</organism>
<comment type="caution">
    <text evidence="2">The sequence shown here is derived from an EMBL/GenBank/DDBJ whole genome shotgun (WGS) entry which is preliminary data.</text>
</comment>
<protein>
    <submittedName>
        <fullName evidence="2">(Atlantic silverside) hypothetical protein</fullName>
    </submittedName>
</protein>
<dbReference type="OrthoDB" id="10545684at2759"/>
<dbReference type="EMBL" id="CAJRST010006668">
    <property type="protein sequence ID" value="CAG5895752.1"/>
    <property type="molecule type" value="Genomic_DNA"/>
</dbReference>
<accession>A0A8S4AS49</accession>
<name>A0A8S4AS49_9TELE</name>
<keyword evidence="3" id="KW-1185">Reference proteome</keyword>
<sequence length="156" mass="16107">MVTSVLPYTAETAGNRQQVIVDQVPAPALVIAAQQGHIALALHCCPLCGDPYHRHRAEGAFPPDLPGVAQDVRPQCLVAQSPASQAAPHLAVLVRQDVIPVPADQRTLDQVGQLEIGEDVLQDAGRQPPGHPGASPGSRGVRRAGGGAATGGRCCT</sequence>